<reference evidence="1 2" key="1">
    <citation type="journal article" date="2019" name="Int. J. Syst. Evol. Microbiol.">
        <title>The Global Catalogue of Microorganisms (GCM) 10K type strain sequencing project: providing services to taxonomists for standard genome sequencing and annotation.</title>
        <authorList>
            <consortium name="The Broad Institute Genomics Platform"/>
            <consortium name="The Broad Institute Genome Sequencing Center for Infectious Disease"/>
            <person name="Wu L."/>
            <person name="Ma J."/>
        </authorList>
    </citation>
    <scope>NUCLEOTIDE SEQUENCE [LARGE SCALE GENOMIC DNA]</scope>
    <source>
        <strain evidence="1 2">JCM 6922</strain>
    </source>
</reference>
<gene>
    <name evidence="1" type="ORF">GCM10010421_00990</name>
</gene>
<keyword evidence="2" id="KW-1185">Reference proteome</keyword>
<dbReference type="EMBL" id="BAAATK010000001">
    <property type="protein sequence ID" value="GAA2419823.1"/>
    <property type="molecule type" value="Genomic_DNA"/>
</dbReference>
<protein>
    <submittedName>
        <fullName evidence="1">Uncharacterized protein</fullName>
    </submittedName>
</protein>
<organism evidence="1 2">
    <name type="scientific">Streptomyces glaucus</name>
    <dbReference type="NCBI Taxonomy" id="284029"/>
    <lineage>
        <taxon>Bacteria</taxon>
        <taxon>Bacillati</taxon>
        <taxon>Actinomycetota</taxon>
        <taxon>Actinomycetes</taxon>
        <taxon>Kitasatosporales</taxon>
        <taxon>Streptomycetaceae</taxon>
        <taxon>Streptomyces</taxon>
    </lineage>
</organism>
<dbReference type="Proteomes" id="UP001500460">
    <property type="component" value="Unassembled WGS sequence"/>
</dbReference>
<proteinExistence type="predicted"/>
<sequence>MGDLSCLRFFACCIPELLPEGRNFSAQGYAAVAVIGVCPLMEFDEFGQADAYAVLAASVSTGRPVDVLKSLQAGDRLPAQEPRQ</sequence>
<accession>A0ABN3J2R6</accession>
<name>A0ABN3J2R6_9ACTN</name>
<comment type="caution">
    <text evidence="1">The sequence shown here is derived from an EMBL/GenBank/DDBJ whole genome shotgun (WGS) entry which is preliminary data.</text>
</comment>
<evidence type="ECO:0000313" key="1">
    <source>
        <dbReference type="EMBL" id="GAA2419823.1"/>
    </source>
</evidence>
<evidence type="ECO:0000313" key="2">
    <source>
        <dbReference type="Proteomes" id="UP001500460"/>
    </source>
</evidence>